<feature type="region of interest" description="Disordered" evidence="1">
    <location>
        <begin position="123"/>
        <end position="146"/>
    </location>
</feature>
<sequence length="170" mass="19317">MPVMPQSQSSPFAWHALANRAIPDIITYRLDDSLVYVKPPTDYNEAIDLAIKEYPDELLDLARHRISFTIQATMNGTRRTVRISESAWEETVYKMVRGEVISIEILPEDRKLVEAPPKYVARPTPASESHLSMSCSENSNEGDQGDIAANTLNATRRLSTPIRRFPFWCH</sequence>
<accession>A0A8H5CP42</accession>
<reference evidence="2 3" key="1">
    <citation type="journal article" date="2020" name="ISME J.">
        <title>Uncovering the hidden diversity of litter-decomposition mechanisms in mushroom-forming fungi.</title>
        <authorList>
            <person name="Floudas D."/>
            <person name="Bentzer J."/>
            <person name="Ahren D."/>
            <person name="Johansson T."/>
            <person name="Persson P."/>
            <person name="Tunlid A."/>
        </authorList>
    </citation>
    <scope>NUCLEOTIDE SEQUENCE [LARGE SCALE GENOMIC DNA]</scope>
    <source>
        <strain evidence="2 3">CBS 291.85</strain>
    </source>
</reference>
<proteinExistence type="predicted"/>
<keyword evidence="3" id="KW-1185">Reference proteome</keyword>
<evidence type="ECO:0000256" key="1">
    <source>
        <dbReference type="SAM" id="MobiDB-lite"/>
    </source>
</evidence>
<feature type="compositionally biased region" description="Polar residues" evidence="1">
    <location>
        <begin position="126"/>
        <end position="142"/>
    </location>
</feature>
<comment type="caution">
    <text evidence="2">The sequence shown here is derived from an EMBL/GenBank/DDBJ whole genome shotgun (WGS) entry which is preliminary data.</text>
</comment>
<dbReference type="Proteomes" id="UP000559256">
    <property type="component" value="Unassembled WGS sequence"/>
</dbReference>
<protein>
    <submittedName>
        <fullName evidence="2">Uncharacterized protein</fullName>
    </submittedName>
</protein>
<evidence type="ECO:0000313" key="2">
    <source>
        <dbReference type="EMBL" id="KAF5345285.1"/>
    </source>
</evidence>
<gene>
    <name evidence="2" type="ORF">D9758_008418</name>
</gene>
<dbReference type="AlphaFoldDB" id="A0A8H5CP42"/>
<evidence type="ECO:0000313" key="3">
    <source>
        <dbReference type="Proteomes" id="UP000559256"/>
    </source>
</evidence>
<dbReference type="EMBL" id="JAACJM010000113">
    <property type="protein sequence ID" value="KAF5345285.1"/>
    <property type="molecule type" value="Genomic_DNA"/>
</dbReference>
<dbReference type="OrthoDB" id="3198848at2759"/>
<name>A0A8H5CP42_9AGAR</name>
<organism evidence="2 3">
    <name type="scientific">Tetrapyrgos nigripes</name>
    <dbReference type="NCBI Taxonomy" id="182062"/>
    <lineage>
        <taxon>Eukaryota</taxon>
        <taxon>Fungi</taxon>
        <taxon>Dikarya</taxon>
        <taxon>Basidiomycota</taxon>
        <taxon>Agaricomycotina</taxon>
        <taxon>Agaricomycetes</taxon>
        <taxon>Agaricomycetidae</taxon>
        <taxon>Agaricales</taxon>
        <taxon>Marasmiineae</taxon>
        <taxon>Marasmiaceae</taxon>
        <taxon>Tetrapyrgos</taxon>
    </lineage>
</organism>